<dbReference type="AlphaFoldDB" id="A0A645I6B8"/>
<evidence type="ECO:0000313" key="1">
    <source>
        <dbReference type="EMBL" id="MPN46877.1"/>
    </source>
</evidence>
<dbReference type="EMBL" id="VSSQ01107903">
    <property type="protein sequence ID" value="MPN46877.1"/>
    <property type="molecule type" value="Genomic_DNA"/>
</dbReference>
<accession>A0A645I6B8</accession>
<gene>
    <name evidence="1" type="ORF">SDC9_194476</name>
</gene>
<sequence length="161" mass="19027">MLEWEVSDCEEDETLQSSCVCGKEKLRYLFTIHNTRNGNILYPIGSSCIKKFERDDLNEDVTIKEQLFKLLHAIENNEFIILSSDLFSRKLLNFFYNEDVFQANDYNGFDSEKDYAFLLRMFNKRDKDSISTAQQRKISAIIMGSIKPYLFSLLRDKVRYQ</sequence>
<proteinExistence type="predicted"/>
<protein>
    <submittedName>
        <fullName evidence="1">Uncharacterized protein</fullName>
    </submittedName>
</protein>
<name>A0A645I6B8_9ZZZZ</name>
<comment type="caution">
    <text evidence="1">The sequence shown here is derived from an EMBL/GenBank/DDBJ whole genome shotgun (WGS) entry which is preliminary data.</text>
</comment>
<reference evidence="1" key="1">
    <citation type="submission" date="2019-08" db="EMBL/GenBank/DDBJ databases">
        <authorList>
            <person name="Kucharzyk K."/>
            <person name="Murdoch R.W."/>
            <person name="Higgins S."/>
            <person name="Loffler F."/>
        </authorList>
    </citation>
    <scope>NUCLEOTIDE SEQUENCE</scope>
</reference>
<organism evidence="1">
    <name type="scientific">bioreactor metagenome</name>
    <dbReference type="NCBI Taxonomy" id="1076179"/>
    <lineage>
        <taxon>unclassified sequences</taxon>
        <taxon>metagenomes</taxon>
        <taxon>ecological metagenomes</taxon>
    </lineage>
</organism>